<dbReference type="Proteomes" id="UP000663824">
    <property type="component" value="Unassembled WGS sequence"/>
</dbReference>
<dbReference type="EMBL" id="CAJOBH010001308">
    <property type="protein sequence ID" value="CAF3847330.1"/>
    <property type="molecule type" value="Genomic_DNA"/>
</dbReference>
<accession>A0A815CUT5</accession>
<dbReference type="Proteomes" id="UP000663834">
    <property type="component" value="Unassembled WGS sequence"/>
</dbReference>
<evidence type="ECO:0000313" key="7">
    <source>
        <dbReference type="Proteomes" id="UP000663855"/>
    </source>
</evidence>
<dbReference type="EMBL" id="CAJNOV010007548">
    <property type="protein sequence ID" value="CAF1288421.1"/>
    <property type="molecule type" value="Genomic_DNA"/>
</dbReference>
<proteinExistence type="predicted"/>
<evidence type="ECO:0000313" key="2">
    <source>
        <dbReference type="EMBL" id="CAF1288421.1"/>
    </source>
</evidence>
<dbReference type="EMBL" id="CAJNOW010015495">
    <property type="protein sequence ID" value="CAF1642126.1"/>
    <property type="molecule type" value="Genomic_DNA"/>
</dbReference>
<dbReference type="AlphaFoldDB" id="A0A815CUT5"/>
<dbReference type="OrthoDB" id="10279616at2759"/>
<evidence type="ECO:0000313" key="6">
    <source>
        <dbReference type="EMBL" id="CAF4114575.1"/>
    </source>
</evidence>
<organism evidence="2 7">
    <name type="scientific">Rotaria magnacalcarata</name>
    <dbReference type="NCBI Taxonomy" id="392030"/>
    <lineage>
        <taxon>Eukaryota</taxon>
        <taxon>Metazoa</taxon>
        <taxon>Spiralia</taxon>
        <taxon>Gnathifera</taxon>
        <taxon>Rotifera</taxon>
        <taxon>Eurotatoria</taxon>
        <taxon>Bdelloidea</taxon>
        <taxon>Philodinida</taxon>
        <taxon>Philodinidae</taxon>
        <taxon>Rotaria</taxon>
    </lineage>
</organism>
<evidence type="ECO:0000313" key="3">
    <source>
        <dbReference type="EMBL" id="CAF1642126.1"/>
    </source>
</evidence>
<name>A0A815CUT5_9BILA</name>
<dbReference type="Proteomes" id="UP000681967">
    <property type="component" value="Unassembled WGS sequence"/>
</dbReference>
<keyword evidence="1" id="KW-0732">Signal</keyword>
<feature type="chain" id="PRO_5036227114" evidence="1">
    <location>
        <begin position="21"/>
        <end position="99"/>
    </location>
</feature>
<gene>
    <name evidence="5" type="ORF">BYL167_LOCUS5653</name>
    <name evidence="2" type="ORF">CJN711_LOCUS16321</name>
    <name evidence="3" type="ORF">KQP761_LOCUS28258</name>
    <name evidence="4" type="ORF">MBJ925_LOCUS7403</name>
    <name evidence="6" type="ORF">SMN809_LOCUS17968</name>
</gene>
<dbReference type="Proteomes" id="UP000676336">
    <property type="component" value="Unassembled WGS sequence"/>
</dbReference>
<reference evidence="2" key="1">
    <citation type="submission" date="2021-02" db="EMBL/GenBank/DDBJ databases">
        <authorList>
            <person name="Nowell W R."/>
        </authorList>
    </citation>
    <scope>NUCLEOTIDE SEQUENCE</scope>
</reference>
<evidence type="ECO:0000256" key="1">
    <source>
        <dbReference type="SAM" id="SignalP"/>
    </source>
</evidence>
<protein>
    <submittedName>
        <fullName evidence="2">Uncharacterized protein</fullName>
    </submittedName>
</protein>
<dbReference type="Proteomes" id="UP000663855">
    <property type="component" value="Unassembled WGS sequence"/>
</dbReference>
<comment type="caution">
    <text evidence="2">The sequence shown here is derived from an EMBL/GenBank/DDBJ whole genome shotgun (WGS) entry which is preliminary data.</text>
</comment>
<feature type="signal peptide" evidence="1">
    <location>
        <begin position="1"/>
        <end position="20"/>
    </location>
</feature>
<evidence type="ECO:0000313" key="4">
    <source>
        <dbReference type="EMBL" id="CAF1983265.1"/>
    </source>
</evidence>
<dbReference type="EMBL" id="CAJOBI010008513">
    <property type="protein sequence ID" value="CAF4114575.1"/>
    <property type="molecule type" value="Genomic_DNA"/>
</dbReference>
<sequence length="99" mass="10266">MPSMIASLLIILSALSVVSADYLCNCYCPTSSTYAGYGTYSSSSSTCNSQTCANACVGSFSSCVLGSTWGSCRSAGNGLTIPMLSLMMGLSACFVKRFF</sequence>
<dbReference type="EMBL" id="CAJNRE010002517">
    <property type="protein sequence ID" value="CAF1983265.1"/>
    <property type="molecule type" value="Genomic_DNA"/>
</dbReference>
<evidence type="ECO:0000313" key="5">
    <source>
        <dbReference type="EMBL" id="CAF3847330.1"/>
    </source>
</evidence>